<evidence type="ECO:0000256" key="2">
    <source>
        <dbReference type="ARBA" id="ARBA00023015"/>
    </source>
</evidence>
<keyword evidence="2" id="KW-0805">Transcription regulation</keyword>
<name>A0ABY1BBA6_9PSED</name>
<dbReference type="Gene3D" id="3.40.190.10">
    <property type="entry name" value="Periplasmic binding protein-like II"/>
    <property type="match status" value="2"/>
</dbReference>
<reference evidence="6 7" key="1">
    <citation type="submission" date="2016-10" db="EMBL/GenBank/DDBJ databases">
        <authorList>
            <person name="Varghese N."/>
            <person name="Submissions S."/>
        </authorList>
    </citation>
    <scope>NUCLEOTIDE SEQUENCE [LARGE SCALE GENOMIC DNA]</scope>
    <source>
        <strain evidence="6 7">CIP 109853</strain>
    </source>
</reference>
<dbReference type="Pfam" id="PF03466">
    <property type="entry name" value="LysR_substrate"/>
    <property type="match status" value="1"/>
</dbReference>
<dbReference type="PANTHER" id="PTHR30346">
    <property type="entry name" value="TRANSCRIPTIONAL DUAL REGULATOR HCAR-RELATED"/>
    <property type="match status" value="1"/>
</dbReference>
<dbReference type="Pfam" id="PF00126">
    <property type="entry name" value="HTH_1"/>
    <property type="match status" value="1"/>
</dbReference>
<evidence type="ECO:0000256" key="4">
    <source>
        <dbReference type="ARBA" id="ARBA00023163"/>
    </source>
</evidence>
<keyword evidence="3 6" id="KW-0238">DNA-binding</keyword>
<feature type="domain" description="HTH lysR-type" evidence="5">
    <location>
        <begin position="2"/>
        <end position="59"/>
    </location>
</feature>
<keyword evidence="4" id="KW-0804">Transcription</keyword>
<comment type="similarity">
    <text evidence="1">Belongs to the LysR transcriptional regulatory family.</text>
</comment>
<dbReference type="EMBL" id="FOFP01000006">
    <property type="protein sequence ID" value="SEQ44070.1"/>
    <property type="molecule type" value="Genomic_DNA"/>
</dbReference>
<keyword evidence="7" id="KW-1185">Reference proteome</keyword>
<comment type="caution">
    <text evidence="6">The sequence shown here is derived from an EMBL/GenBank/DDBJ whole genome shotgun (WGS) entry which is preliminary data.</text>
</comment>
<dbReference type="InterPro" id="IPR036390">
    <property type="entry name" value="WH_DNA-bd_sf"/>
</dbReference>
<gene>
    <name evidence="6" type="ORF">SAMN05216600_1061</name>
</gene>
<dbReference type="SUPFAM" id="SSF53850">
    <property type="entry name" value="Periplasmic binding protein-like II"/>
    <property type="match status" value="1"/>
</dbReference>
<accession>A0ABY1BBA6</accession>
<proteinExistence type="inferred from homology"/>
<evidence type="ECO:0000313" key="7">
    <source>
        <dbReference type="Proteomes" id="UP000198512"/>
    </source>
</evidence>
<dbReference type="InterPro" id="IPR000847">
    <property type="entry name" value="LysR_HTH_N"/>
</dbReference>
<dbReference type="GO" id="GO:0003677">
    <property type="term" value="F:DNA binding"/>
    <property type="evidence" value="ECO:0007669"/>
    <property type="project" value="UniProtKB-KW"/>
</dbReference>
<evidence type="ECO:0000256" key="3">
    <source>
        <dbReference type="ARBA" id="ARBA00023125"/>
    </source>
</evidence>
<protein>
    <submittedName>
        <fullName evidence="6">DNA-binding transcriptional regulator, LysR family</fullName>
    </submittedName>
</protein>
<organism evidence="6 7">
    <name type="scientific">Pseudomonas cuatrocienegasensis</name>
    <dbReference type="NCBI Taxonomy" id="543360"/>
    <lineage>
        <taxon>Bacteria</taxon>
        <taxon>Pseudomonadati</taxon>
        <taxon>Pseudomonadota</taxon>
        <taxon>Gammaproteobacteria</taxon>
        <taxon>Pseudomonadales</taxon>
        <taxon>Pseudomonadaceae</taxon>
        <taxon>Pseudomonas</taxon>
    </lineage>
</organism>
<dbReference type="SUPFAM" id="SSF46785">
    <property type="entry name" value="Winged helix' DNA-binding domain"/>
    <property type="match status" value="1"/>
</dbReference>
<evidence type="ECO:0000259" key="5">
    <source>
        <dbReference type="PROSITE" id="PS50931"/>
    </source>
</evidence>
<evidence type="ECO:0000313" key="6">
    <source>
        <dbReference type="EMBL" id="SEQ44070.1"/>
    </source>
</evidence>
<dbReference type="PRINTS" id="PR00039">
    <property type="entry name" value="HTHLYSR"/>
</dbReference>
<dbReference type="InterPro" id="IPR005119">
    <property type="entry name" value="LysR_subst-bd"/>
</dbReference>
<dbReference type="PANTHER" id="PTHR30346:SF0">
    <property type="entry name" value="HCA OPERON TRANSCRIPTIONAL ACTIVATOR HCAR"/>
    <property type="match status" value="1"/>
</dbReference>
<dbReference type="InterPro" id="IPR036388">
    <property type="entry name" value="WH-like_DNA-bd_sf"/>
</dbReference>
<dbReference type="PROSITE" id="PS50931">
    <property type="entry name" value="HTH_LYSR"/>
    <property type="match status" value="1"/>
</dbReference>
<dbReference type="RefSeq" id="WP_069521277.1">
    <property type="nucleotide sequence ID" value="NZ_FOFP01000006.1"/>
</dbReference>
<dbReference type="Proteomes" id="UP000198512">
    <property type="component" value="Unassembled WGS sequence"/>
</dbReference>
<evidence type="ECO:0000256" key="1">
    <source>
        <dbReference type="ARBA" id="ARBA00009437"/>
    </source>
</evidence>
<dbReference type="Gene3D" id="1.10.10.10">
    <property type="entry name" value="Winged helix-like DNA-binding domain superfamily/Winged helix DNA-binding domain"/>
    <property type="match status" value="1"/>
</dbReference>
<sequence>MFELAQLRCFTTLACELNFRRAAERLHMTQPPLSRQIQLLEHQLGVTLFTRSTRAVALTAAGRAFFIEAQALLDQAQRAAQRARQAATGESGSLTISFVASAVYDFLPRTVTWARRERPDVAINLLEMTTFEQLQALRARRVDLAIVRAPLQHPGLVSECLLREPFVLAAPSNHPLAQHEQPSLAMLDGQPFIVYAHTSWQPFNELLTGMFRSQGVEPDYVQSLGSTLTILALVNAGLGLAMVPRSASAIRFANLCYRDLPLPAGICGELHLAWRDDNDNPALPAVREALRQAASQPGEACS</sequence>